<protein>
    <submittedName>
        <fullName evidence="7">LPXTG cell wall anchor domain-containing protein</fullName>
    </submittedName>
</protein>
<dbReference type="InterPro" id="IPR008966">
    <property type="entry name" value="Adhesion_dom_sf"/>
</dbReference>
<keyword evidence="5" id="KW-0472">Membrane</keyword>
<keyword evidence="2" id="KW-0964">Secreted</keyword>
<comment type="similarity">
    <text evidence="1">Belongs to the serine-aspartate repeat-containing protein (SDr) family.</text>
</comment>
<dbReference type="Gene3D" id="2.60.40.10">
    <property type="entry name" value="Immunoglobulins"/>
    <property type="match status" value="1"/>
</dbReference>
<evidence type="ECO:0000313" key="7">
    <source>
        <dbReference type="EMBL" id="QRO84942.1"/>
    </source>
</evidence>
<feature type="transmembrane region" description="Helical" evidence="5">
    <location>
        <begin position="302"/>
        <end position="321"/>
    </location>
</feature>
<dbReference type="InterPro" id="IPR041033">
    <property type="entry name" value="SpaA_PFL_dom_1"/>
</dbReference>
<evidence type="ECO:0000256" key="3">
    <source>
        <dbReference type="ARBA" id="ARBA00022729"/>
    </source>
</evidence>
<dbReference type="Pfam" id="PF17802">
    <property type="entry name" value="SpaA"/>
    <property type="match status" value="1"/>
</dbReference>
<evidence type="ECO:0000256" key="2">
    <source>
        <dbReference type="ARBA" id="ARBA00022525"/>
    </source>
</evidence>
<dbReference type="Proteomes" id="UP000627155">
    <property type="component" value="Chromosome"/>
</dbReference>
<name>A0ABX7HFC3_9STAP</name>
<keyword evidence="8" id="KW-1185">Reference proteome</keyword>
<dbReference type="SUPFAM" id="SSF49478">
    <property type="entry name" value="Cna protein B-type domain"/>
    <property type="match status" value="1"/>
</dbReference>
<gene>
    <name evidence="7" type="ORF">I6J37_12305</name>
</gene>
<accession>A0ABX7HFC3</accession>
<dbReference type="Gene3D" id="2.60.40.740">
    <property type="match status" value="1"/>
</dbReference>
<evidence type="ECO:0000259" key="6">
    <source>
        <dbReference type="Pfam" id="PF17802"/>
    </source>
</evidence>
<feature type="compositionally biased region" description="Polar residues" evidence="4">
    <location>
        <begin position="255"/>
        <end position="271"/>
    </location>
</feature>
<sequence length="326" mass="35856">MELNKDSLQLSVKQKNEAQPRFYSVEEFENAGLGNVTVNGNNINVRFNTPSYNELMVYYSTKITDNSLKSFENQSSASYIDKNEKQVTENSNAIVQNINSGGKAEGDLAKYSGKVVINKVGNDENGNSKPLEGAEFELVNLDGEVVGKGTTDSSGSLVFDNIKGGTHTLKETKIPNGYKIDETNFPKQVVLDFENDKGINLNVVNIKEAKPEEPTTEEPKVESNKGESNTGKSTEEKMNKDHENKNIIESKDQVRNNQSGKVENSTGTPEKSQQKDNEKSKDSGDKGGILPNTGEAIQNHPIVTTASILLLLTFGIALVFFRRKQQ</sequence>
<evidence type="ECO:0000256" key="5">
    <source>
        <dbReference type="SAM" id="Phobius"/>
    </source>
</evidence>
<feature type="compositionally biased region" description="Basic and acidic residues" evidence="4">
    <location>
        <begin position="272"/>
        <end position="285"/>
    </location>
</feature>
<organism evidence="7 8">
    <name type="scientific">Mammaliicoccus vitulinus</name>
    <dbReference type="NCBI Taxonomy" id="71237"/>
    <lineage>
        <taxon>Bacteria</taxon>
        <taxon>Bacillati</taxon>
        <taxon>Bacillota</taxon>
        <taxon>Bacilli</taxon>
        <taxon>Bacillales</taxon>
        <taxon>Staphylococcaceae</taxon>
        <taxon>Mammaliicoccus</taxon>
    </lineage>
</organism>
<dbReference type="EMBL" id="CP069486">
    <property type="protein sequence ID" value="QRO84942.1"/>
    <property type="molecule type" value="Genomic_DNA"/>
</dbReference>
<dbReference type="InterPro" id="IPR013783">
    <property type="entry name" value="Ig-like_fold"/>
</dbReference>
<dbReference type="PANTHER" id="PTHR36108">
    <property type="entry name" value="COLOSSIN-B-RELATED"/>
    <property type="match status" value="1"/>
</dbReference>
<dbReference type="PANTHER" id="PTHR36108:SF13">
    <property type="entry name" value="COLOSSIN-B-RELATED"/>
    <property type="match status" value="1"/>
</dbReference>
<feature type="compositionally biased region" description="Basic and acidic residues" evidence="4">
    <location>
        <begin position="207"/>
        <end position="225"/>
    </location>
</feature>
<dbReference type="NCBIfam" id="TIGR01167">
    <property type="entry name" value="LPXTG_anchor"/>
    <property type="match status" value="1"/>
</dbReference>
<feature type="compositionally biased region" description="Basic and acidic residues" evidence="4">
    <location>
        <begin position="233"/>
        <end position="254"/>
    </location>
</feature>
<keyword evidence="5" id="KW-1133">Transmembrane helix</keyword>
<reference evidence="7 8" key="1">
    <citation type="submission" date="2021-02" db="EMBL/GenBank/DDBJ databases">
        <title>FDA dAtabase for Regulatory Grade micrObial Sequences (FDA-ARGOS): Supporting development and validation of Infectious Disease Dx tests.</title>
        <authorList>
            <person name="Sproer C."/>
            <person name="Gronow S."/>
            <person name="Severitt S."/>
            <person name="Schroder I."/>
            <person name="Tallon L."/>
            <person name="Sadzewicz L."/>
            <person name="Zhao X."/>
            <person name="Boylan J."/>
            <person name="Ott S."/>
            <person name="Bowen H."/>
            <person name="Vavikolanu K."/>
            <person name="Mehta A."/>
            <person name="Aluvathingal J."/>
            <person name="Nadendla S."/>
            <person name="Lowell S."/>
            <person name="Myers T."/>
            <person name="Yan Y."/>
            <person name="Sichtig H."/>
        </authorList>
    </citation>
    <scope>NUCLEOTIDE SEQUENCE [LARGE SCALE GENOMIC DNA]</scope>
    <source>
        <strain evidence="7 8">FDAARGOS_1207</strain>
    </source>
</reference>
<evidence type="ECO:0000256" key="1">
    <source>
        <dbReference type="ARBA" id="ARBA00007257"/>
    </source>
</evidence>
<proteinExistence type="inferred from homology"/>
<feature type="domain" description="SpaA-like prealbumin fold" evidence="6">
    <location>
        <begin position="114"/>
        <end position="194"/>
    </location>
</feature>
<evidence type="ECO:0000313" key="8">
    <source>
        <dbReference type="Proteomes" id="UP000627155"/>
    </source>
</evidence>
<keyword evidence="3" id="KW-0732">Signal</keyword>
<keyword evidence="5" id="KW-0812">Transmembrane</keyword>
<evidence type="ECO:0000256" key="4">
    <source>
        <dbReference type="SAM" id="MobiDB-lite"/>
    </source>
</evidence>
<dbReference type="SUPFAM" id="SSF49401">
    <property type="entry name" value="Bacterial adhesins"/>
    <property type="match status" value="1"/>
</dbReference>
<feature type="region of interest" description="Disordered" evidence="4">
    <location>
        <begin position="205"/>
        <end position="295"/>
    </location>
</feature>